<dbReference type="PROSITE" id="PS50010">
    <property type="entry name" value="DH_2"/>
    <property type="match status" value="1"/>
</dbReference>
<dbReference type="GO" id="GO:0005886">
    <property type="term" value="C:plasma membrane"/>
    <property type="evidence" value="ECO:0007669"/>
    <property type="project" value="TreeGrafter"/>
</dbReference>
<dbReference type="InterPro" id="IPR035899">
    <property type="entry name" value="DBL_dom_sf"/>
</dbReference>
<dbReference type="GO" id="GO:0007266">
    <property type="term" value="P:Rho protein signal transduction"/>
    <property type="evidence" value="ECO:0007669"/>
    <property type="project" value="TreeGrafter"/>
</dbReference>
<dbReference type="AlphaFoldDB" id="A0A9Y4NB02"/>
<dbReference type="Pfam" id="PF00621">
    <property type="entry name" value="RhoGEF"/>
    <property type="match status" value="1"/>
</dbReference>
<dbReference type="PANTHER" id="PTHR13217">
    <property type="entry name" value="PLECKSTRIN HOMOLOGY DOMAIN-CONTAINING FAMILY G MEMBER 7"/>
    <property type="match status" value="1"/>
</dbReference>
<sequence>MSKMQRHQQEALWEFVHTELTYINKLIIIRDLVMAALEKLQHKGFLLEVSPELLFSNLPSVLDAHQLFWQEVIYPLLQEVRRSGKPFDPLRLEAGCLQVRPLPAGVLRVTQYSQSN</sequence>
<reference evidence="3" key="1">
    <citation type="submission" date="2025-08" db="UniProtKB">
        <authorList>
            <consortium name="RefSeq"/>
        </authorList>
    </citation>
    <scope>IDENTIFICATION</scope>
</reference>
<proteinExistence type="predicted"/>
<accession>A0A9Y4NB02</accession>
<dbReference type="GO" id="GO:0043542">
    <property type="term" value="P:endothelial cell migration"/>
    <property type="evidence" value="ECO:0007669"/>
    <property type="project" value="TreeGrafter"/>
</dbReference>
<dbReference type="SUPFAM" id="SSF48065">
    <property type="entry name" value="DBL homology domain (DH-domain)"/>
    <property type="match status" value="1"/>
</dbReference>
<name>A0A9Y4NB02_9TELE</name>
<dbReference type="InterPro" id="IPR040181">
    <property type="entry name" value="PKHG5/7"/>
</dbReference>
<dbReference type="RefSeq" id="XP_008290910.1">
    <property type="nucleotide sequence ID" value="XM_008292688.1"/>
</dbReference>
<dbReference type="InterPro" id="IPR000219">
    <property type="entry name" value="DH_dom"/>
</dbReference>
<evidence type="ECO:0000313" key="3">
    <source>
        <dbReference type="RefSeq" id="XP_008290910.1"/>
    </source>
</evidence>
<dbReference type="GO" id="GO:0030139">
    <property type="term" value="C:endocytic vesicle"/>
    <property type="evidence" value="ECO:0007669"/>
    <property type="project" value="TreeGrafter"/>
</dbReference>
<organism evidence="2 3">
    <name type="scientific">Stegastes partitus</name>
    <name type="common">bicolor damselfish</name>
    <dbReference type="NCBI Taxonomy" id="144197"/>
    <lineage>
        <taxon>Eukaryota</taxon>
        <taxon>Metazoa</taxon>
        <taxon>Chordata</taxon>
        <taxon>Craniata</taxon>
        <taxon>Vertebrata</taxon>
        <taxon>Euteleostomi</taxon>
        <taxon>Actinopterygii</taxon>
        <taxon>Neopterygii</taxon>
        <taxon>Teleostei</taxon>
        <taxon>Neoteleostei</taxon>
        <taxon>Acanthomorphata</taxon>
        <taxon>Ovalentaria</taxon>
        <taxon>Pomacentridae</taxon>
        <taxon>Stegastes</taxon>
    </lineage>
</organism>
<evidence type="ECO:0000313" key="2">
    <source>
        <dbReference type="Proteomes" id="UP000694891"/>
    </source>
</evidence>
<dbReference type="GO" id="GO:0005085">
    <property type="term" value="F:guanyl-nucleotide exchange factor activity"/>
    <property type="evidence" value="ECO:0007669"/>
    <property type="project" value="InterPro"/>
</dbReference>
<evidence type="ECO:0000259" key="1">
    <source>
        <dbReference type="PROSITE" id="PS50010"/>
    </source>
</evidence>
<dbReference type="GO" id="GO:0030424">
    <property type="term" value="C:axon"/>
    <property type="evidence" value="ECO:0007669"/>
    <property type="project" value="TreeGrafter"/>
</dbReference>
<keyword evidence="2" id="KW-1185">Reference proteome</keyword>
<dbReference type="Proteomes" id="UP000694891">
    <property type="component" value="Unplaced"/>
</dbReference>
<dbReference type="GeneID" id="103365282"/>
<dbReference type="PANTHER" id="PTHR13217:SF10">
    <property type="entry name" value="PLECKSTRIN HOMOLOGY DOMAIN-CONTAINING FAMILY G MEMBER 6 ISOFORM X1"/>
    <property type="match status" value="1"/>
</dbReference>
<dbReference type="Gene3D" id="1.20.900.10">
    <property type="entry name" value="Dbl homology (DH) domain"/>
    <property type="match status" value="1"/>
</dbReference>
<feature type="domain" description="DH" evidence="1">
    <location>
        <begin position="7"/>
        <end position="87"/>
    </location>
</feature>
<gene>
    <name evidence="3" type="primary">LOC103365282</name>
</gene>
<protein>
    <submittedName>
        <fullName evidence="3">Pleckstrin homology domain-containing family G member 6-like</fullName>
    </submittedName>
</protein>